<dbReference type="Gene3D" id="3.40.30.10">
    <property type="entry name" value="Glutaredoxin"/>
    <property type="match status" value="1"/>
</dbReference>
<feature type="non-terminal residue" evidence="8">
    <location>
        <position position="1"/>
    </location>
</feature>
<accession>A0A8T4INC2</accession>
<dbReference type="Pfam" id="PF13462">
    <property type="entry name" value="Thioredoxin_4"/>
    <property type="match status" value="1"/>
</dbReference>
<dbReference type="InterPro" id="IPR036249">
    <property type="entry name" value="Thioredoxin-like_sf"/>
</dbReference>
<dbReference type="AlphaFoldDB" id="A0A8T4INC2"/>
<dbReference type="InterPro" id="IPR012336">
    <property type="entry name" value="Thioredoxin-like_fold"/>
</dbReference>
<proteinExistence type="inferred from homology"/>
<dbReference type="PANTHER" id="PTHR13887:SF14">
    <property type="entry name" value="DISULFIDE BOND FORMATION PROTEIN D"/>
    <property type="match status" value="1"/>
</dbReference>
<keyword evidence="4" id="KW-1015">Disulfide bond</keyword>
<keyword evidence="2" id="KW-0732">Signal</keyword>
<evidence type="ECO:0000313" key="9">
    <source>
        <dbReference type="Proteomes" id="UP000675554"/>
    </source>
</evidence>
<evidence type="ECO:0000256" key="3">
    <source>
        <dbReference type="ARBA" id="ARBA00023002"/>
    </source>
</evidence>
<organism evidence="8 9">
    <name type="scientific">Streptomyces daliensis</name>
    <dbReference type="NCBI Taxonomy" id="299421"/>
    <lineage>
        <taxon>Bacteria</taxon>
        <taxon>Bacillati</taxon>
        <taxon>Actinomycetota</taxon>
        <taxon>Actinomycetes</taxon>
        <taxon>Kitasatosporales</taxon>
        <taxon>Streptomycetaceae</taxon>
        <taxon>Streptomyces</taxon>
    </lineage>
</organism>
<evidence type="ECO:0000256" key="4">
    <source>
        <dbReference type="ARBA" id="ARBA00023157"/>
    </source>
</evidence>
<dbReference type="SUPFAM" id="SSF52833">
    <property type="entry name" value="Thioredoxin-like"/>
    <property type="match status" value="1"/>
</dbReference>
<keyword evidence="9" id="KW-1185">Reference proteome</keyword>
<reference evidence="8" key="1">
    <citation type="submission" date="2021-04" db="EMBL/GenBank/DDBJ databases">
        <title>Sequencing of actinobacteria type strains.</title>
        <authorList>
            <person name="Nguyen G.-S."/>
            <person name="Wentzel A."/>
        </authorList>
    </citation>
    <scope>NUCLEOTIDE SEQUENCE</scope>
    <source>
        <strain evidence="8">DSM 42095</strain>
    </source>
</reference>
<dbReference type="PANTHER" id="PTHR13887">
    <property type="entry name" value="GLUTATHIONE S-TRANSFERASE KAPPA"/>
    <property type="match status" value="1"/>
</dbReference>
<feature type="compositionally biased region" description="Polar residues" evidence="6">
    <location>
        <begin position="149"/>
        <end position="158"/>
    </location>
</feature>
<feature type="domain" description="Thioredoxin-like fold" evidence="7">
    <location>
        <begin position="10"/>
        <end position="185"/>
    </location>
</feature>
<gene>
    <name evidence="8" type="ORF">KDA82_03005</name>
</gene>
<comment type="similarity">
    <text evidence="1">Belongs to the thioredoxin family. DsbA subfamily.</text>
</comment>
<sequence>GEDEGSASAKPISVGQKKAPAELTVYEDFRCPACGQFENVFRDTLHSLEEDGKLKVNYHIVSIIDGAMGGTGSKNAANAAVCARDEGKFQEYHDVLFRHQPEEQDDAFANKKTLIGLAKKVDGLDGAAFRSCVNDGKHDKWVERSTSAFQNSGHQGTPTVLLDGKNLYGDQSDPLTPQKLKKKIEAKS</sequence>
<dbReference type="EMBL" id="JAGSMN010000062">
    <property type="protein sequence ID" value="MBR7672023.1"/>
    <property type="molecule type" value="Genomic_DNA"/>
</dbReference>
<evidence type="ECO:0000256" key="2">
    <source>
        <dbReference type="ARBA" id="ARBA00022729"/>
    </source>
</evidence>
<keyword evidence="3" id="KW-0560">Oxidoreductase</keyword>
<feature type="region of interest" description="Disordered" evidence="6">
    <location>
        <begin position="149"/>
        <end position="188"/>
    </location>
</feature>
<comment type="caution">
    <text evidence="8">The sequence shown here is derived from an EMBL/GenBank/DDBJ whole genome shotgun (WGS) entry which is preliminary data.</text>
</comment>
<evidence type="ECO:0000259" key="7">
    <source>
        <dbReference type="Pfam" id="PF13462"/>
    </source>
</evidence>
<name>A0A8T4INC2_9ACTN</name>
<evidence type="ECO:0000313" key="8">
    <source>
        <dbReference type="EMBL" id="MBR7672023.1"/>
    </source>
</evidence>
<protein>
    <submittedName>
        <fullName evidence="8">Thioredoxin domain-containing protein</fullName>
    </submittedName>
</protein>
<keyword evidence="5" id="KW-0676">Redox-active center</keyword>
<evidence type="ECO:0000256" key="5">
    <source>
        <dbReference type="ARBA" id="ARBA00023284"/>
    </source>
</evidence>
<dbReference type="Proteomes" id="UP000675554">
    <property type="component" value="Unassembled WGS sequence"/>
</dbReference>
<dbReference type="GO" id="GO:0016491">
    <property type="term" value="F:oxidoreductase activity"/>
    <property type="evidence" value="ECO:0007669"/>
    <property type="project" value="UniProtKB-KW"/>
</dbReference>
<evidence type="ECO:0000256" key="1">
    <source>
        <dbReference type="ARBA" id="ARBA00005791"/>
    </source>
</evidence>
<evidence type="ECO:0000256" key="6">
    <source>
        <dbReference type="SAM" id="MobiDB-lite"/>
    </source>
</evidence>